<evidence type="ECO:0000256" key="3">
    <source>
        <dbReference type="ARBA" id="ARBA00022449"/>
    </source>
</evidence>
<dbReference type="PIRSF" id="PIRSF006603">
    <property type="entry name" value="DinF"/>
    <property type="match status" value="1"/>
</dbReference>
<evidence type="ECO:0000256" key="7">
    <source>
        <dbReference type="ARBA" id="ARBA00023065"/>
    </source>
</evidence>
<comment type="subcellular location">
    <subcellularLocation>
        <location evidence="1">Cell membrane</location>
        <topology evidence="1">Multi-pass membrane protein</topology>
    </subcellularLocation>
</comment>
<protein>
    <recommendedName>
        <fullName evidence="9">Multidrug-efflux transporter</fullName>
    </recommendedName>
</protein>
<dbReference type="AlphaFoldDB" id="A0ABD5NFB2"/>
<feature type="transmembrane region" description="Helical" evidence="10">
    <location>
        <begin position="363"/>
        <end position="386"/>
    </location>
</feature>
<feature type="transmembrane region" description="Helical" evidence="10">
    <location>
        <begin position="95"/>
        <end position="116"/>
    </location>
</feature>
<accession>A0ABD5NFB2</accession>
<feature type="transmembrane region" description="Helical" evidence="10">
    <location>
        <begin position="207"/>
        <end position="229"/>
    </location>
</feature>
<keyword evidence="12" id="KW-1185">Reference proteome</keyword>
<dbReference type="InterPro" id="IPR002528">
    <property type="entry name" value="MATE_fam"/>
</dbReference>
<feature type="transmembrane region" description="Helical" evidence="10">
    <location>
        <begin position="136"/>
        <end position="154"/>
    </location>
</feature>
<evidence type="ECO:0000256" key="8">
    <source>
        <dbReference type="ARBA" id="ARBA00023136"/>
    </source>
</evidence>
<dbReference type="PANTHER" id="PTHR43298">
    <property type="entry name" value="MULTIDRUG RESISTANCE PROTEIN NORM-RELATED"/>
    <property type="match status" value="1"/>
</dbReference>
<keyword evidence="7" id="KW-0406">Ion transport</keyword>
<dbReference type="CDD" id="cd13137">
    <property type="entry name" value="MATE_NorM_like"/>
    <property type="match status" value="1"/>
</dbReference>
<dbReference type="GeneID" id="69119111"/>
<feature type="transmembrane region" description="Helical" evidence="10">
    <location>
        <begin position="463"/>
        <end position="485"/>
    </location>
</feature>
<dbReference type="GO" id="GO:0006811">
    <property type="term" value="P:monoatomic ion transport"/>
    <property type="evidence" value="ECO:0007669"/>
    <property type="project" value="UniProtKB-KW"/>
</dbReference>
<keyword evidence="5 10" id="KW-0812">Transmembrane</keyword>
<evidence type="ECO:0000256" key="6">
    <source>
        <dbReference type="ARBA" id="ARBA00022989"/>
    </source>
</evidence>
<feature type="transmembrane region" description="Helical" evidence="10">
    <location>
        <begin position="301"/>
        <end position="318"/>
    </location>
</feature>
<evidence type="ECO:0000313" key="11">
    <source>
        <dbReference type="EMBL" id="MFC3477896.1"/>
    </source>
</evidence>
<keyword evidence="2" id="KW-0813">Transport</keyword>
<keyword evidence="3" id="KW-0050">Antiport</keyword>
<reference evidence="11 12" key="1">
    <citation type="journal article" date="2019" name="Int. J. Syst. Evol. Microbiol.">
        <title>The Global Catalogue of Microorganisms (GCM) 10K type strain sequencing project: providing services to taxonomists for standard genome sequencing and annotation.</title>
        <authorList>
            <consortium name="The Broad Institute Genomics Platform"/>
            <consortium name="The Broad Institute Genome Sequencing Center for Infectious Disease"/>
            <person name="Wu L."/>
            <person name="Ma J."/>
        </authorList>
    </citation>
    <scope>NUCLEOTIDE SEQUENCE [LARGE SCALE GENOMIC DNA]</scope>
    <source>
        <strain evidence="11 12">CGMCC 1.12562</strain>
    </source>
</reference>
<feature type="transmembrane region" description="Helical" evidence="10">
    <location>
        <begin position="174"/>
        <end position="195"/>
    </location>
</feature>
<name>A0ABD5NFB2_9EURY</name>
<dbReference type="RefSeq" id="WP_232570985.1">
    <property type="nucleotide sequence ID" value="NZ_CP089466.1"/>
</dbReference>
<dbReference type="EMBL" id="JBHRWN010000002">
    <property type="protein sequence ID" value="MFC3477896.1"/>
    <property type="molecule type" value="Genomic_DNA"/>
</dbReference>
<dbReference type="Pfam" id="PF01554">
    <property type="entry name" value="MatE"/>
    <property type="match status" value="2"/>
</dbReference>
<evidence type="ECO:0000256" key="10">
    <source>
        <dbReference type="SAM" id="Phobius"/>
    </source>
</evidence>
<evidence type="ECO:0000256" key="5">
    <source>
        <dbReference type="ARBA" id="ARBA00022692"/>
    </source>
</evidence>
<evidence type="ECO:0000313" key="12">
    <source>
        <dbReference type="Proteomes" id="UP001595660"/>
    </source>
</evidence>
<evidence type="ECO:0000256" key="2">
    <source>
        <dbReference type="ARBA" id="ARBA00022448"/>
    </source>
</evidence>
<evidence type="ECO:0000256" key="1">
    <source>
        <dbReference type="ARBA" id="ARBA00004651"/>
    </source>
</evidence>
<sequence>MTLRRRIRARLAAVVAALARGFGALQSWLAGVLAAFPALLARLGLVDRSKGEEAFDLAVPAMVTGGLRTLLRTADFLMVSIAAGSTAVAALEFGFQYYFIPFGLALALTSGTISVVSRLKGAEDDVGADFAIKQSLWLSLIVSVPITVGTWLYADPLVALLASDPETTRLGADYLRVVMLSVAFRFWSMTAARALAGAGDTRTPMYVRLVTLPTNIALNAVLIFGLWVFPELGVVGAAWGTAVSNAVAGVAFFAVLLSGRWSVTLHLGGKQWDWRVAKEIVRVALPLAGTRLSRTFGRFPFLWVLGTFGPTVVAAYAIGRRVMLLALMPAWGYSTASSTLVGQRLGADDPDEAAEYGWQTLRIALVTQLLIGAAIFAAAAPIARVFDAGDVGLTVTFIRVFGLGVAGFSVSRTLRGGLRGAGDTRWPFYGGIIGTYAVRLPLAFVALPVGFALSAGPYALGPLAIPAVSFAPGLGLGLIAVYAAILGDMYARAAVNLARFKSGAWRAYGAPATGD</sequence>
<dbReference type="GO" id="GO:0015297">
    <property type="term" value="F:antiporter activity"/>
    <property type="evidence" value="ECO:0007669"/>
    <property type="project" value="UniProtKB-KW"/>
</dbReference>
<dbReference type="InterPro" id="IPR050222">
    <property type="entry name" value="MATE_MdtK"/>
</dbReference>
<organism evidence="11 12">
    <name type="scientific">Halobacterium litoreum</name>
    <dbReference type="NCBI Taxonomy" id="2039234"/>
    <lineage>
        <taxon>Archaea</taxon>
        <taxon>Methanobacteriati</taxon>
        <taxon>Methanobacteriota</taxon>
        <taxon>Stenosarchaea group</taxon>
        <taxon>Halobacteria</taxon>
        <taxon>Halobacteriales</taxon>
        <taxon>Halobacteriaceae</taxon>
        <taxon>Halobacterium</taxon>
    </lineage>
</organism>
<evidence type="ECO:0000256" key="9">
    <source>
        <dbReference type="ARBA" id="ARBA00031636"/>
    </source>
</evidence>
<dbReference type="PANTHER" id="PTHR43298:SF2">
    <property type="entry name" value="FMN_FAD EXPORTER YEEO-RELATED"/>
    <property type="match status" value="1"/>
</dbReference>
<feature type="transmembrane region" description="Helical" evidence="10">
    <location>
        <begin position="392"/>
        <end position="414"/>
    </location>
</feature>
<keyword evidence="8 10" id="KW-0472">Membrane</keyword>
<proteinExistence type="predicted"/>
<keyword evidence="6 10" id="KW-1133">Transmembrane helix</keyword>
<dbReference type="GO" id="GO:0005886">
    <property type="term" value="C:plasma membrane"/>
    <property type="evidence" value="ECO:0007669"/>
    <property type="project" value="UniProtKB-SubCell"/>
</dbReference>
<dbReference type="Proteomes" id="UP001595660">
    <property type="component" value="Unassembled WGS sequence"/>
</dbReference>
<feature type="transmembrane region" description="Helical" evidence="10">
    <location>
        <begin position="235"/>
        <end position="257"/>
    </location>
</feature>
<dbReference type="InterPro" id="IPR048279">
    <property type="entry name" value="MdtK-like"/>
</dbReference>
<evidence type="ECO:0000256" key="4">
    <source>
        <dbReference type="ARBA" id="ARBA00022475"/>
    </source>
</evidence>
<feature type="transmembrane region" description="Helical" evidence="10">
    <location>
        <begin position="426"/>
        <end position="451"/>
    </location>
</feature>
<keyword evidence="4" id="KW-1003">Cell membrane</keyword>
<gene>
    <name evidence="11" type="ORF">ACFOKC_09170</name>
</gene>
<dbReference type="NCBIfam" id="TIGR00797">
    <property type="entry name" value="matE"/>
    <property type="match status" value="1"/>
</dbReference>
<comment type="caution">
    <text evidence="11">The sequence shown here is derived from an EMBL/GenBank/DDBJ whole genome shotgun (WGS) entry which is preliminary data.</text>
</comment>